<dbReference type="OrthoDB" id="6354171at2759"/>
<evidence type="ECO:0000313" key="2">
    <source>
        <dbReference type="EMBL" id="KAJ8451724.1"/>
    </source>
</evidence>
<evidence type="ECO:0000259" key="1">
    <source>
        <dbReference type="Pfam" id="PF22996"/>
    </source>
</evidence>
<evidence type="ECO:0000313" key="3">
    <source>
        <dbReference type="Proteomes" id="UP001153076"/>
    </source>
</evidence>
<reference evidence="2" key="1">
    <citation type="submission" date="2022-04" db="EMBL/GenBank/DDBJ databases">
        <title>Carnegiea gigantea Genome sequencing and assembly v2.</title>
        <authorList>
            <person name="Copetti D."/>
            <person name="Sanderson M.J."/>
            <person name="Burquez A."/>
            <person name="Wojciechowski M.F."/>
        </authorList>
    </citation>
    <scope>NUCLEOTIDE SEQUENCE</scope>
    <source>
        <strain evidence="2">SGP5-SGP5p</strain>
        <tissue evidence="2">Aerial part</tissue>
    </source>
</reference>
<organism evidence="2 3">
    <name type="scientific">Carnegiea gigantea</name>
    <dbReference type="NCBI Taxonomy" id="171969"/>
    <lineage>
        <taxon>Eukaryota</taxon>
        <taxon>Viridiplantae</taxon>
        <taxon>Streptophyta</taxon>
        <taxon>Embryophyta</taxon>
        <taxon>Tracheophyta</taxon>
        <taxon>Spermatophyta</taxon>
        <taxon>Magnoliopsida</taxon>
        <taxon>eudicotyledons</taxon>
        <taxon>Gunneridae</taxon>
        <taxon>Pentapetalae</taxon>
        <taxon>Caryophyllales</taxon>
        <taxon>Cactineae</taxon>
        <taxon>Cactaceae</taxon>
        <taxon>Cactoideae</taxon>
        <taxon>Echinocereeae</taxon>
        <taxon>Carnegiea</taxon>
    </lineage>
</organism>
<accession>A0A9Q1QRR0</accession>
<protein>
    <recommendedName>
        <fullName evidence="1">BIRD-IDD transcription factor second C2H2 zinc finger domain-containing protein</fullName>
    </recommendedName>
</protein>
<dbReference type="AlphaFoldDB" id="A0A9Q1QRR0"/>
<proteinExistence type="predicted"/>
<dbReference type="Proteomes" id="UP001153076">
    <property type="component" value="Unassembled WGS sequence"/>
</dbReference>
<comment type="caution">
    <text evidence="2">The sequence shown here is derived from an EMBL/GenBank/DDBJ whole genome shotgun (WGS) entry which is preliminary data.</text>
</comment>
<dbReference type="Pfam" id="PF22996">
    <property type="entry name" value="C2H2-2nd_BIRD-IDD"/>
    <property type="match status" value="1"/>
</dbReference>
<feature type="domain" description="BIRD-IDD transcription factor second C2H2 zinc finger" evidence="1">
    <location>
        <begin position="91"/>
        <end position="110"/>
    </location>
</feature>
<sequence>MRAREKNDEPAAKANVTIDLNLAALCVLNNSIFLCKISLKIMINRPDSHQLRGKEAYQETQPRCRSDNLSPKSLLATNRCTCAPSQPVCNVRHDPSRALGDLTGIKKHFCSMVRRSGNVTNAPRDMLYNPTGKLTLRSVPLGSTDVTVAPFSQGTLLPKNHYEKCALSKS</sequence>
<keyword evidence="3" id="KW-1185">Reference proteome</keyword>
<dbReference type="InterPro" id="IPR055186">
    <property type="entry name" value="C2H2-2nd_BIRD-IDD"/>
</dbReference>
<dbReference type="EMBL" id="JAKOGI010000007">
    <property type="protein sequence ID" value="KAJ8451724.1"/>
    <property type="molecule type" value="Genomic_DNA"/>
</dbReference>
<name>A0A9Q1QRR0_9CARY</name>
<gene>
    <name evidence="2" type="ORF">Cgig2_007207</name>
</gene>